<keyword evidence="4 10" id="KW-0812">Transmembrane</keyword>
<dbReference type="InterPro" id="IPR050366">
    <property type="entry name" value="BP-dependent_transpt_permease"/>
</dbReference>
<dbReference type="AlphaFoldDB" id="A0A1M7XY95"/>
<evidence type="ECO:0000256" key="7">
    <source>
        <dbReference type="ARBA" id="ARBA00022989"/>
    </source>
</evidence>
<dbReference type="Pfam" id="PF00528">
    <property type="entry name" value="BPD_transp_1"/>
    <property type="match status" value="1"/>
</dbReference>
<evidence type="ECO:0000256" key="9">
    <source>
        <dbReference type="ARBA" id="ARBA00024202"/>
    </source>
</evidence>
<dbReference type="OrthoDB" id="9797852at2"/>
<feature type="transmembrane region" description="Helical" evidence="10">
    <location>
        <begin position="202"/>
        <end position="221"/>
    </location>
</feature>
<dbReference type="InterPro" id="IPR000515">
    <property type="entry name" value="MetI-like"/>
</dbReference>
<keyword evidence="6" id="KW-0653">Protein transport</keyword>
<evidence type="ECO:0000256" key="3">
    <source>
        <dbReference type="ARBA" id="ARBA00022475"/>
    </source>
</evidence>
<keyword evidence="7 10" id="KW-1133">Transmembrane helix</keyword>
<evidence type="ECO:0000256" key="5">
    <source>
        <dbReference type="ARBA" id="ARBA00022856"/>
    </source>
</evidence>
<feature type="transmembrane region" description="Helical" evidence="10">
    <location>
        <begin position="252"/>
        <end position="274"/>
    </location>
</feature>
<sequence>MNININQIPKELFRFKTTGQDTAVKEEITPSPTFLQDAWRRLCKNKGALASMLLLTVIIILAFLAPVIAPYNPNTQNIPHANLPPRIPGISINGLNGRAQLQGKLIDRYALAKVPADRNYLFGTDEFGRDLLSRTLYGTRISLTIAFIAAILDLTIGVFYGLTSALKGGRVDNFMQRILEILTGIPNLVLVVLMLLIFKPGILSIIFALTISSWIPMARIVRAQTLRIRNMEYVQAAVALGSSQVRNAISHILPNIAGIVVVRAMFSIPSAIFFETFLSFIGVGMKIPNASLGTLLNSGYKMFRIHPYQMWIPSIILCIIMLAFNLFADGLRDAFDPKMKE</sequence>
<gene>
    <name evidence="12" type="ORF">SAMN02745217_00386</name>
</gene>
<feature type="transmembrane region" description="Helical" evidence="10">
    <location>
        <begin position="141"/>
        <end position="166"/>
    </location>
</feature>
<evidence type="ECO:0000313" key="12">
    <source>
        <dbReference type="EMBL" id="SHO43870.1"/>
    </source>
</evidence>
<keyword evidence="8 10" id="KW-0472">Membrane</keyword>
<name>A0A1M7XY95_9FIRM</name>
<dbReference type="GO" id="GO:0055085">
    <property type="term" value="P:transmembrane transport"/>
    <property type="evidence" value="ECO:0007669"/>
    <property type="project" value="InterPro"/>
</dbReference>
<proteinExistence type="inferred from homology"/>
<feature type="transmembrane region" description="Helical" evidence="10">
    <location>
        <begin position="178"/>
        <end position="196"/>
    </location>
</feature>
<dbReference type="Gene3D" id="1.10.3720.10">
    <property type="entry name" value="MetI-like"/>
    <property type="match status" value="1"/>
</dbReference>
<evidence type="ECO:0000256" key="4">
    <source>
        <dbReference type="ARBA" id="ARBA00022692"/>
    </source>
</evidence>
<feature type="transmembrane region" description="Helical" evidence="10">
    <location>
        <begin position="48"/>
        <end position="69"/>
    </location>
</feature>
<dbReference type="InterPro" id="IPR025966">
    <property type="entry name" value="OppC_N"/>
</dbReference>
<dbReference type="PROSITE" id="PS50928">
    <property type="entry name" value="ABC_TM1"/>
    <property type="match status" value="1"/>
</dbReference>
<protein>
    <submittedName>
        <fullName evidence="12">Oligopeptide transport system permease protein</fullName>
    </submittedName>
</protein>
<dbReference type="PANTHER" id="PTHR43386">
    <property type="entry name" value="OLIGOPEPTIDE TRANSPORT SYSTEM PERMEASE PROTEIN APPC"/>
    <property type="match status" value="1"/>
</dbReference>
<evidence type="ECO:0000256" key="6">
    <source>
        <dbReference type="ARBA" id="ARBA00022927"/>
    </source>
</evidence>
<comment type="subcellular location">
    <subcellularLocation>
        <location evidence="1 10">Cell membrane</location>
        <topology evidence="1 10">Multi-pass membrane protein</topology>
    </subcellularLocation>
</comment>
<evidence type="ECO:0000256" key="10">
    <source>
        <dbReference type="RuleBase" id="RU363032"/>
    </source>
</evidence>
<keyword evidence="3" id="KW-1003">Cell membrane</keyword>
<dbReference type="GO" id="GO:0005886">
    <property type="term" value="C:plasma membrane"/>
    <property type="evidence" value="ECO:0007669"/>
    <property type="project" value="UniProtKB-SubCell"/>
</dbReference>
<organism evidence="12 13">
    <name type="scientific">Anaerocolumna xylanovorans DSM 12503</name>
    <dbReference type="NCBI Taxonomy" id="1121345"/>
    <lineage>
        <taxon>Bacteria</taxon>
        <taxon>Bacillati</taxon>
        <taxon>Bacillota</taxon>
        <taxon>Clostridia</taxon>
        <taxon>Lachnospirales</taxon>
        <taxon>Lachnospiraceae</taxon>
        <taxon>Anaerocolumna</taxon>
    </lineage>
</organism>
<feature type="domain" description="ABC transmembrane type-1" evidence="11">
    <location>
        <begin position="139"/>
        <end position="328"/>
    </location>
</feature>
<keyword evidence="5" id="KW-0571">Peptide transport</keyword>
<keyword evidence="2 10" id="KW-0813">Transport</keyword>
<keyword evidence="13" id="KW-1185">Reference proteome</keyword>
<dbReference type="GO" id="GO:0015833">
    <property type="term" value="P:peptide transport"/>
    <property type="evidence" value="ECO:0007669"/>
    <property type="project" value="UniProtKB-KW"/>
</dbReference>
<reference evidence="12 13" key="1">
    <citation type="submission" date="2016-12" db="EMBL/GenBank/DDBJ databases">
        <authorList>
            <person name="Song W.-J."/>
            <person name="Kurnit D.M."/>
        </authorList>
    </citation>
    <scope>NUCLEOTIDE SEQUENCE [LARGE SCALE GENOMIC DNA]</scope>
    <source>
        <strain evidence="12 13">DSM 12503</strain>
    </source>
</reference>
<accession>A0A1M7XY95</accession>
<dbReference type="PANTHER" id="PTHR43386:SF24">
    <property type="entry name" value="OLIGOPEPTIDE TRANSPORT SYSTEM PERMEASE PROTEIN AMID"/>
    <property type="match status" value="1"/>
</dbReference>
<dbReference type="EMBL" id="FRFD01000003">
    <property type="protein sequence ID" value="SHO43870.1"/>
    <property type="molecule type" value="Genomic_DNA"/>
</dbReference>
<evidence type="ECO:0000259" key="11">
    <source>
        <dbReference type="PROSITE" id="PS50928"/>
    </source>
</evidence>
<dbReference type="STRING" id="1121345.SAMN02745217_00386"/>
<dbReference type="GO" id="GO:0015031">
    <property type="term" value="P:protein transport"/>
    <property type="evidence" value="ECO:0007669"/>
    <property type="project" value="UniProtKB-KW"/>
</dbReference>
<comment type="similarity">
    <text evidence="9">Belongs to the binding-protein-dependent transport system permease family. OppBC subfamily.</text>
</comment>
<dbReference type="Pfam" id="PF12911">
    <property type="entry name" value="OppC_N"/>
    <property type="match status" value="1"/>
</dbReference>
<dbReference type="InterPro" id="IPR035906">
    <property type="entry name" value="MetI-like_sf"/>
</dbReference>
<evidence type="ECO:0000256" key="8">
    <source>
        <dbReference type="ARBA" id="ARBA00023136"/>
    </source>
</evidence>
<dbReference type="RefSeq" id="WP_073587866.1">
    <property type="nucleotide sequence ID" value="NZ_FRFD01000003.1"/>
</dbReference>
<dbReference type="SUPFAM" id="SSF161098">
    <property type="entry name" value="MetI-like"/>
    <property type="match status" value="1"/>
</dbReference>
<dbReference type="CDD" id="cd06261">
    <property type="entry name" value="TM_PBP2"/>
    <property type="match status" value="1"/>
</dbReference>
<evidence type="ECO:0000313" key="13">
    <source>
        <dbReference type="Proteomes" id="UP000184612"/>
    </source>
</evidence>
<feature type="transmembrane region" description="Helical" evidence="10">
    <location>
        <begin position="310"/>
        <end position="331"/>
    </location>
</feature>
<dbReference type="Proteomes" id="UP000184612">
    <property type="component" value="Unassembled WGS sequence"/>
</dbReference>
<evidence type="ECO:0000256" key="1">
    <source>
        <dbReference type="ARBA" id="ARBA00004651"/>
    </source>
</evidence>
<evidence type="ECO:0000256" key="2">
    <source>
        <dbReference type="ARBA" id="ARBA00022448"/>
    </source>
</evidence>